<dbReference type="InterPro" id="IPR025166">
    <property type="entry name" value="Integrase_DNA_bind_dom"/>
</dbReference>
<dbReference type="SUPFAM" id="SSF56349">
    <property type="entry name" value="DNA breaking-rejoining enzymes"/>
    <property type="match status" value="1"/>
</dbReference>
<organism evidence="7 8">
    <name type="scientific">Sphingomonas paucimobilis NBRC 13935</name>
    <dbReference type="NCBI Taxonomy" id="1219050"/>
    <lineage>
        <taxon>Bacteria</taxon>
        <taxon>Pseudomonadati</taxon>
        <taxon>Pseudomonadota</taxon>
        <taxon>Alphaproteobacteria</taxon>
        <taxon>Sphingomonadales</taxon>
        <taxon>Sphingomonadaceae</taxon>
        <taxon>Sphingomonas</taxon>
    </lineage>
</organism>
<dbReference type="EMBL" id="BBJS01000023">
    <property type="protein sequence ID" value="GAN13686.1"/>
    <property type="molecule type" value="Genomic_DNA"/>
</dbReference>
<dbReference type="GO" id="GO:0015074">
    <property type="term" value="P:DNA integration"/>
    <property type="evidence" value="ECO:0007669"/>
    <property type="project" value="UniProtKB-KW"/>
</dbReference>
<evidence type="ECO:0000313" key="8">
    <source>
        <dbReference type="Proteomes" id="UP000032025"/>
    </source>
</evidence>
<dbReference type="Gene3D" id="3.30.160.390">
    <property type="entry name" value="Integrase, DNA-binding domain"/>
    <property type="match status" value="1"/>
</dbReference>
<dbReference type="InterPro" id="IPR038488">
    <property type="entry name" value="Integrase_DNA-bd_sf"/>
</dbReference>
<dbReference type="Gene3D" id="1.10.443.10">
    <property type="entry name" value="Intergrase catalytic core"/>
    <property type="match status" value="1"/>
</dbReference>
<keyword evidence="8" id="KW-1185">Reference proteome</keyword>
<keyword evidence="2" id="KW-0229">DNA integration</keyword>
<dbReference type="PANTHER" id="PTHR30629">
    <property type="entry name" value="PROPHAGE INTEGRASE"/>
    <property type="match status" value="1"/>
</dbReference>
<reference evidence="7 8" key="1">
    <citation type="submission" date="2014-08" db="EMBL/GenBank/DDBJ databases">
        <title>Whole genome shotgun sequence of Sphingomonas paucimobilis NBRC 13935.</title>
        <authorList>
            <person name="Hosoyama A."/>
            <person name="Hashimoto M."/>
            <person name="Hosoyama Y."/>
            <person name="Noguchi M."/>
            <person name="Uohara A."/>
            <person name="Ohji S."/>
            <person name="Katano-Makiyama Y."/>
            <person name="Ichikawa N."/>
            <person name="Kimura A."/>
            <person name="Yamazoe A."/>
            <person name="Fujita N."/>
        </authorList>
    </citation>
    <scope>NUCLEOTIDE SEQUENCE [LARGE SCALE GENOMIC DNA]</scope>
    <source>
        <strain evidence="7 8">NBRC 13935</strain>
    </source>
</reference>
<dbReference type="Pfam" id="PF08843">
    <property type="entry name" value="AbiEii"/>
    <property type="match status" value="1"/>
</dbReference>
<dbReference type="InterPro" id="IPR053876">
    <property type="entry name" value="Phage_int_M"/>
</dbReference>
<dbReference type="PROSITE" id="PS51900">
    <property type="entry name" value="CB"/>
    <property type="match status" value="1"/>
</dbReference>
<dbReference type="AlphaFoldDB" id="A0A0C9MSG6"/>
<dbReference type="InterPro" id="IPR050808">
    <property type="entry name" value="Phage_Integrase"/>
</dbReference>
<keyword evidence="3 5" id="KW-0238">DNA-binding</keyword>
<evidence type="ECO:0000256" key="1">
    <source>
        <dbReference type="ARBA" id="ARBA00008857"/>
    </source>
</evidence>
<sequence>MLTHIKITSAKPSEKLYKLHDTLGLYLAVKPNGSKLWRMNYRFLGKQKTLHLGKWPAVGLAAARAKRDEAREQIAAGMDPAIEKKRARIAARHAAATTFELVAKEWLVKCERDGLAPVTIDKIRWLLDKAYPVIGDLPIAQITPHEALTVLRKIEATGAYESARRMRSVLSRVFRYGVATVRCEKDVAADLRGAIATPKPRHFAAITKPSEVGALLRAIDGPDRLPVRRMAMRLSPHVLLRPGELRQALWCDIDLDDRVWSIPAERMKMRRPHRVPLSRQVISMLEELHALTGHWPHMFTCSIRPRNMMSENVVNQGLRRLGYAEMQVVALPDLYAGKIAAALDRQHPRDLFDILYLYENEGITDDLFKAFLVYLVSHNRPAHELLDPHLLDLESIYFGEFSGMTVEPVPLAALLDVRKRLVADIQERAREGAPAAFLRSFFAGEPDWSQLGLPIDPSRLPAVQWKLQNLGRLRAEQGEKFEDQLARLDEVLVGPEGEQ</sequence>
<dbReference type="InterPro" id="IPR014942">
    <property type="entry name" value="AbiEii"/>
</dbReference>
<evidence type="ECO:0000256" key="3">
    <source>
        <dbReference type="ARBA" id="ARBA00023125"/>
    </source>
</evidence>
<dbReference type="Gene3D" id="1.10.150.130">
    <property type="match status" value="1"/>
</dbReference>
<dbReference type="InterPro" id="IPR010998">
    <property type="entry name" value="Integrase_recombinase_N"/>
</dbReference>
<dbReference type="InterPro" id="IPR013762">
    <property type="entry name" value="Integrase-like_cat_sf"/>
</dbReference>
<dbReference type="RefSeq" id="WP_007406548.1">
    <property type="nucleotide sequence ID" value="NZ_BBJS01000023.1"/>
</dbReference>
<dbReference type="GeneID" id="78527344"/>
<dbReference type="Pfam" id="PF13356">
    <property type="entry name" value="Arm-DNA-bind_3"/>
    <property type="match status" value="1"/>
</dbReference>
<dbReference type="GO" id="GO:0006310">
    <property type="term" value="P:DNA recombination"/>
    <property type="evidence" value="ECO:0007669"/>
    <property type="project" value="UniProtKB-KW"/>
</dbReference>
<evidence type="ECO:0000256" key="4">
    <source>
        <dbReference type="ARBA" id="ARBA00023172"/>
    </source>
</evidence>
<dbReference type="GO" id="GO:0003677">
    <property type="term" value="F:DNA binding"/>
    <property type="evidence" value="ECO:0007669"/>
    <property type="project" value="UniProtKB-UniRule"/>
</dbReference>
<comment type="similarity">
    <text evidence="1">Belongs to the 'phage' integrase family.</text>
</comment>
<feature type="domain" description="Core-binding (CB)" evidence="6">
    <location>
        <begin position="97"/>
        <end position="178"/>
    </location>
</feature>
<name>A0A0C9MSG6_SPHPI</name>
<keyword evidence="4" id="KW-0233">DNA recombination</keyword>
<comment type="caution">
    <text evidence="7">The sequence shown here is derived from an EMBL/GenBank/DDBJ whole genome shotgun (WGS) entry which is preliminary data.</text>
</comment>
<evidence type="ECO:0000259" key="6">
    <source>
        <dbReference type="PROSITE" id="PS51900"/>
    </source>
</evidence>
<evidence type="ECO:0000256" key="2">
    <source>
        <dbReference type="ARBA" id="ARBA00022908"/>
    </source>
</evidence>
<protein>
    <submittedName>
        <fullName evidence="7">DNA, contig: SP623</fullName>
    </submittedName>
</protein>
<evidence type="ECO:0000313" key="7">
    <source>
        <dbReference type="EMBL" id="GAN13686.1"/>
    </source>
</evidence>
<dbReference type="InterPro" id="IPR044068">
    <property type="entry name" value="CB"/>
</dbReference>
<dbReference type="InterPro" id="IPR011010">
    <property type="entry name" value="DNA_brk_join_enz"/>
</dbReference>
<accession>A0A0C9MSG6</accession>
<dbReference type="Pfam" id="PF22022">
    <property type="entry name" value="Phage_int_M"/>
    <property type="match status" value="1"/>
</dbReference>
<proteinExistence type="inferred from homology"/>
<evidence type="ECO:0000256" key="5">
    <source>
        <dbReference type="PROSITE-ProRule" id="PRU01248"/>
    </source>
</evidence>
<gene>
    <name evidence="7" type="ORF">SP6_23_00870</name>
</gene>
<dbReference type="Proteomes" id="UP000032025">
    <property type="component" value="Unassembled WGS sequence"/>
</dbReference>
<dbReference type="PANTHER" id="PTHR30629:SF2">
    <property type="entry name" value="PROPHAGE INTEGRASE INTS-RELATED"/>
    <property type="match status" value="1"/>
</dbReference>